<evidence type="ECO:0000259" key="6">
    <source>
        <dbReference type="PROSITE" id="PS50011"/>
    </source>
</evidence>
<protein>
    <recommendedName>
        <fullName evidence="1">non-specific serine/threonine protein kinase</fullName>
        <ecNumber evidence="1">2.7.11.1</ecNumber>
    </recommendedName>
</protein>
<keyword evidence="5" id="KW-0067">ATP-binding</keyword>
<dbReference type="InterPro" id="IPR000719">
    <property type="entry name" value="Prot_kinase_dom"/>
</dbReference>
<dbReference type="PROSITE" id="PS00108">
    <property type="entry name" value="PROTEIN_KINASE_ST"/>
    <property type="match status" value="1"/>
</dbReference>
<dbReference type="OrthoDB" id="193931at2759"/>
<dbReference type="GO" id="GO:0005524">
    <property type="term" value="F:ATP binding"/>
    <property type="evidence" value="ECO:0007669"/>
    <property type="project" value="UniProtKB-KW"/>
</dbReference>
<evidence type="ECO:0000256" key="2">
    <source>
        <dbReference type="ARBA" id="ARBA00022679"/>
    </source>
</evidence>
<proteinExistence type="predicted"/>
<dbReference type="Pfam" id="PF00069">
    <property type="entry name" value="Pkinase"/>
    <property type="match status" value="1"/>
</dbReference>
<gene>
    <name evidence="7" type="primary">CPK1</name>
    <name evidence="7" type="ORF">SNAT2548_LOCUS8844</name>
</gene>
<dbReference type="InterPro" id="IPR008271">
    <property type="entry name" value="Ser/Thr_kinase_AS"/>
</dbReference>
<keyword evidence="4" id="KW-0418">Kinase</keyword>
<dbReference type="PANTHER" id="PTHR43671">
    <property type="entry name" value="SERINE/THREONINE-PROTEIN KINASE NEK"/>
    <property type="match status" value="1"/>
</dbReference>
<keyword evidence="2" id="KW-0808">Transferase</keyword>
<reference evidence="7" key="1">
    <citation type="submission" date="2021-02" db="EMBL/GenBank/DDBJ databases">
        <authorList>
            <person name="Dougan E. K."/>
            <person name="Rhodes N."/>
            <person name="Thang M."/>
            <person name="Chan C."/>
        </authorList>
    </citation>
    <scope>NUCLEOTIDE SEQUENCE</scope>
</reference>
<evidence type="ECO:0000256" key="1">
    <source>
        <dbReference type="ARBA" id="ARBA00012513"/>
    </source>
</evidence>
<evidence type="ECO:0000313" key="7">
    <source>
        <dbReference type="EMBL" id="CAE7226644.1"/>
    </source>
</evidence>
<dbReference type="Proteomes" id="UP000604046">
    <property type="component" value="Unassembled WGS sequence"/>
</dbReference>
<comment type="caution">
    <text evidence="7">The sequence shown here is derived from an EMBL/GenBank/DDBJ whole genome shotgun (WGS) entry which is preliminary data.</text>
</comment>
<evidence type="ECO:0000313" key="8">
    <source>
        <dbReference type="Proteomes" id="UP000604046"/>
    </source>
</evidence>
<dbReference type="PROSITE" id="PS50011">
    <property type="entry name" value="PROTEIN_KINASE_DOM"/>
    <property type="match status" value="1"/>
</dbReference>
<feature type="domain" description="Protein kinase" evidence="6">
    <location>
        <begin position="1"/>
        <end position="140"/>
    </location>
</feature>
<keyword evidence="8" id="KW-1185">Reference proteome</keyword>
<evidence type="ECO:0000256" key="5">
    <source>
        <dbReference type="ARBA" id="ARBA00022840"/>
    </source>
</evidence>
<dbReference type="GO" id="GO:0004674">
    <property type="term" value="F:protein serine/threonine kinase activity"/>
    <property type="evidence" value="ECO:0007669"/>
    <property type="project" value="UniProtKB-EC"/>
</dbReference>
<evidence type="ECO:0000256" key="4">
    <source>
        <dbReference type="ARBA" id="ARBA00022777"/>
    </source>
</evidence>
<organism evidence="7 8">
    <name type="scientific">Symbiodinium natans</name>
    <dbReference type="NCBI Taxonomy" id="878477"/>
    <lineage>
        <taxon>Eukaryota</taxon>
        <taxon>Sar</taxon>
        <taxon>Alveolata</taxon>
        <taxon>Dinophyceae</taxon>
        <taxon>Suessiales</taxon>
        <taxon>Symbiodiniaceae</taxon>
        <taxon>Symbiodinium</taxon>
    </lineage>
</organism>
<dbReference type="EC" id="2.7.11.1" evidence="1"/>
<evidence type="ECO:0000256" key="3">
    <source>
        <dbReference type="ARBA" id="ARBA00022741"/>
    </source>
</evidence>
<dbReference type="AlphaFoldDB" id="A0A812KA94"/>
<name>A0A812KA94_9DINO</name>
<sequence length="140" mass="15944">MPAKDHPNIVKFHGVYYERCFVCIVMDKLDGGDLVEGLQRHLKERGQINCLDVVHVAYQMAASIHYLHQRNVAHRDVKGDNYLMDRKNMTDKQCKIVLTDFGTACTASPTDRLSSGVGTKIFWPPEFFDRDYSQKAGPDP</sequence>
<dbReference type="Gene3D" id="1.10.510.10">
    <property type="entry name" value="Transferase(Phosphotransferase) domain 1"/>
    <property type="match status" value="1"/>
</dbReference>
<dbReference type="SUPFAM" id="SSF56112">
    <property type="entry name" value="Protein kinase-like (PK-like)"/>
    <property type="match status" value="1"/>
</dbReference>
<keyword evidence="3" id="KW-0547">Nucleotide-binding</keyword>
<dbReference type="PANTHER" id="PTHR43671:SF13">
    <property type="entry name" value="SERINE_THREONINE-PROTEIN KINASE NEK2"/>
    <property type="match status" value="1"/>
</dbReference>
<dbReference type="EMBL" id="CAJNDS010000668">
    <property type="protein sequence ID" value="CAE7226644.1"/>
    <property type="molecule type" value="Genomic_DNA"/>
</dbReference>
<dbReference type="SMART" id="SM00220">
    <property type="entry name" value="S_TKc"/>
    <property type="match status" value="1"/>
</dbReference>
<dbReference type="InterPro" id="IPR011009">
    <property type="entry name" value="Kinase-like_dom_sf"/>
</dbReference>
<accession>A0A812KA94</accession>
<dbReference type="InterPro" id="IPR050660">
    <property type="entry name" value="NEK_Ser/Thr_kinase"/>
</dbReference>